<dbReference type="PROSITE" id="PS51707">
    <property type="entry name" value="CYTH"/>
    <property type="match status" value="1"/>
</dbReference>
<dbReference type="InterPro" id="IPR023577">
    <property type="entry name" value="CYTH_domain"/>
</dbReference>
<comment type="caution">
    <text evidence="3">The sequence shown here is derived from an EMBL/GenBank/DDBJ whole genome shotgun (WGS) entry which is preliminary data.</text>
</comment>
<dbReference type="RefSeq" id="WP_188394833.1">
    <property type="nucleotide sequence ID" value="NZ_BMCG01000002.1"/>
</dbReference>
<evidence type="ECO:0000313" key="3">
    <source>
        <dbReference type="EMBL" id="GGC00401.1"/>
    </source>
</evidence>
<sequence>MNIEIERKFLVVGDAWKKQGTPILIRQGYLSSHPDRVVRVRVEGETGTLTIKGRVEGISRGEWEYVIPLEEANALLSGLCERPLIEKTRTRIVHAGLTWEVDAFLGDNAGLVVAEIELQSETQAFERPQWVGQEVSDDARYFNASLLRHPYKDWQQAR</sequence>
<dbReference type="Pfam" id="PF01928">
    <property type="entry name" value="CYTH"/>
    <property type="match status" value="1"/>
</dbReference>
<dbReference type="PANTHER" id="PTHR40114">
    <property type="entry name" value="SLR0698 PROTEIN"/>
    <property type="match status" value="1"/>
</dbReference>
<feature type="active site" description="Proton acceptor" evidence="1">
    <location>
        <position position="29"/>
    </location>
</feature>
<accession>A0A8J2XWU2</accession>
<dbReference type="PANTHER" id="PTHR40114:SF1">
    <property type="entry name" value="SLR0698 PROTEIN"/>
    <property type="match status" value="1"/>
</dbReference>
<dbReference type="Gene3D" id="2.40.320.10">
    <property type="entry name" value="Hypothetical Protein Pfu-838710-001"/>
    <property type="match status" value="1"/>
</dbReference>
<dbReference type="SMART" id="SM01118">
    <property type="entry name" value="CYTH"/>
    <property type="match status" value="1"/>
</dbReference>
<dbReference type="AlphaFoldDB" id="A0A8J2XWU2"/>
<dbReference type="InterPro" id="IPR033469">
    <property type="entry name" value="CYTH-like_dom_sf"/>
</dbReference>
<reference evidence="3" key="1">
    <citation type="journal article" date="2014" name="Int. J. Syst. Evol. Microbiol.">
        <title>Complete genome sequence of Corynebacterium casei LMG S-19264T (=DSM 44701T), isolated from a smear-ripened cheese.</title>
        <authorList>
            <consortium name="US DOE Joint Genome Institute (JGI-PGF)"/>
            <person name="Walter F."/>
            <person name="Albersmeier A."/>
            <person name="Kalinowski J."/>
            <person name="Ruckert C."/>
        </authorList>
    </citation>
    <scope>NUCLEOTIDE SEQUENCE</scope>
    <source>
        <strain evidence="3">CCM 7086</strain>
    </source>
</reference>
<reference evidence="3" key="2">
    <citation type="submission" date="2020-09" db="EMBL/GenBank/DDBJ databases">
        <authorList>
            <person name="Sun Q."/>
            <person name="Sedlacek I."/>
        </authorList>
    </citation>
    <scope>NUCLEOTIDE SEQUENCE</scope>
    <source>
        <strain evidence="3">CCM 7086</strain>
    </source>
</reference>
<gene>
    <name evidence="3" type="ORF">GCM10007205_07080</name>
</gene>
<protein>
    <submittedName>
        <fullName evidence="3">CYTH domain-containing protein</fullName>
    </submittedName>
</protein>
<dbReference type="CDD" id="cd07891">
    <property type="entry name" value="CYTH-like_CthTTM-like_1"/>
    <property type="match status" value="1"/>
</dbReference>
<dbReference type="Proteomes" id="UP000620266">
    <property type="component" value="Unassembled WGS sequence"/>
</dbReference>
<dbReference type="SUPFAM" id="SSF55154">
    <property type="entry name" value="CYTH-like phosphatases"/>
    <property type="match status" value="1"/>
</dbReference>
<evidence type="ECO:0000259" key="2">
    <source>
        <dbReference type="PROSITE" id="PS51707"/>
    </source>
</evidence>
<feature type="domain" description="CYTH" evidence="2">
    <location>
        <begin position="2"/>
        <end position="148"/>
    </location>
</feature>
<name>A0A8J2XWU2_9BURK</name>
<dbReference type="PIRSF" id="PIRSF016487">
    <property type="entry name" value="CYTH_UCP016487"/>
    <property type="match status" value="1"/>
</dbReference>
<organism evidence="3 4">
    <name type="scientific">Oxalicibacterium flavum</name>
    <dbReference type="NCBI Taxonomy" id="179467"/>
    <lineage>
        <taxon>Bacteria</taxon>
        <taxon>Pseudomonadati</taxon>
        <taxon>Pseudomonadota</taxon>
        <taxon>Betaproteobacteria</taxon>
        <taxon>Burkholderiales</taxon>
        <taxon>Oxalobacteraceae</taxon>
        <taxon>Oxalicibacterium</taxon>
    </lineage>
</organism>
<dbReference type="EMBL" id="BMCG01000002">
    <property type="protein sequence ID" value="GGC00401.1"/>
    <property type="molecule type" value="Genomic_DNA"/>
</dbReference>
<evidence type="ECO:0000313" key="4">
    <source>
        <dbReference type="Proteomes" id="UP000620266"/>
    </source>
</evidence>
<proteinExistence type="predicted"/>
<dbReference type="InterPro" id="IPR012042">
    <property type="entry name" value="NeuTTM/CthTTM-like"/>
</dbReference>
<keyword evidence="4" id="KW-1185">Reference proteome</keyword>
<evidence type="ECO:0000256" key="1">
    <source>
        <dbReference type="PIRSR" id="PIRSR016487-1"/>
    </source>
</evidence>